<proteinExistence type="predicted"/>
<feature type="domain" description="RES" evidence="1">
    <location>
        <begin position="210"/>
        <end position="367"/>
    </location>
</feature>
<geneLocation type="plasmid" evidence="2">
    <name>unnamed1</name>
</geneLocation>
<dbReference type="InterPro" id="IPR014914">
    <property type="entry name" value="RES_dom"/>
</dbReference>
<organism evidence="2 3">
    <name type="scientific">Cupriavidus oxalaticus</name>
    <dbReference type="NCBI Taxonomy" id="96344"/>
    <lineage>
        <taxon>Bacteria</taxon>
        <taxon>Pseudomonadati</taxon>
        <taxon>Pseudomonadota</taxon>
        <taxon>Betaproteobacteria</taxon>
        <taxon>Burkholderiales</taxon>
        <taxon>Burkholderiaceae</taxon>
        <taxon>Cupriavidus</taxon>
    </lineage>
</organism>
<protein>
    <submittedName>
        <fullName evidence="2">RES domain-containing protein</fullName>
    </submittedName>
</protein>
<evidence type="ECO:0000313" key="2">
    <source>
        <dbReference type="EMBL" id="QEZ48641.1"/>
    </source>
</evidence>
<accession>A0A5P3VTL8</accession>
<dbReference type="EMBL" id="CP032520">
    <property type="protein sequence ID" value="QEZ48641.1"/>
    <property type="molecule type" value="Genomic_DNA"/>
</dbReference>
<evidence type="ECO:0000313" key="3">
    <source>
        <dbReference type="Proteomes" id="UP000325743"/>
    </source>
</evidence>
<dbReference type="SMART" id="SM00953">
    <property type="entry name" value="RES"/>
    <property type="match status" value="1"/>
</dbReference>
<dbReference type="Pfam" id="PF08808">
    <property type="entry name" value="RES"/>
    <property type="match status" value="1"/>
</dbReference>
<reference evidence="2 3" key="1">
    <citation type="submission" date="2018-09" db="EMBL/GenBank/DDBJ databases">
        <title>Complete genome sequence of Cupriavidus oxalaticus T2, a bacterium capable of phenol tolerance and degradation.</title>
        <authorList>
            <person name="Yan J."/>
        </authorList>
    </citation>
    <scope>NUCLEOTIDE SEQUENCE [LARGE SCALE GENOMIC DNA]</scope>
    <source>
        <strain evidence="2 3">T2</strain>
        <plasmid evidence="2 3">unnamed1</plasmid>
    </source>
</reference>
<sequence>MLEGERAEPTWVCADCVDDRIVKMLASELFERRVCSGCNSATINAMTPKRIAEFIGKHLPNHFEPDYGLYPGYERTLDEVVGEAIGCRSDFIRRAVSECLEDASAAEEDFYCPGQEYRRTGSPFDSEEHERWYVVGAWHRIADELTHGQRFFNDGARSFFEGLIDEALNATDPKRPGTPALVTIHGVGTRFYRSRIADSAHEAKSFADSPDVALGAAPKERAANNRMSPAGIPLLYVSRELDTCIAEVRPSIGDTVVVGQFQSTEPLKFFDFTALNRWLKHEPLSLFDPNYQKRSEYRLLLRYLHEEISRPVRANDTDYVVTQALAEFIRYEKNWSFDGIAFQSVQRKGGVNYALFDRGAPEHIHRPEWRPTFHLSIESDAVTVHVVDSVDYRHKVATEAGLA</sequence>
<dbReference type="Proteomes" id="UP000325743">
    <property type="component" value="Plasmid unnamed1"/>
</dbReference>
<evidence type="ECO:0000259" key="1">
    <source>
        <dbReference type="SMART" id="SM00953"/>
    </source>
</evidence>
<dbReference type="AlphaFoldDB" id="A0A5P3VTL8"/>
<name>A0A5P3VTL8_9BURK</name>
<gene>
    <name evidence="2" type="ORF">D2917_30550</name>
</gene>
<keyword evidence="2" id="KW-0614">Plasmid</keyword>